<evidence type="ECO:0000313" key="5">
    <source>
        <dbReference type="EMBL" id="VTZ63759.1"/>
    </source>
</evidence>
<dbReference type="SUPFAM" id="SSF48008">
    <property type="entry name" value="GntR ligand-binding domain-like"/>
    <property type="match status" value="1"/>
</dbReference>
<evidence type="ECO:0000256" key="3">
    <source>
        <dbReference type="ARBA" id="ARBA00023163"/>
    </source>
</evidence>
<keyword evidence="3" id="KW-0804">Transcription</keyword>
<sequence>MTEKAPIQLDVLKGETARRSEAQTRQMNEIKSLEQRPVGGPGPIRRTALHDTLVGHLRDMIIEGNLPPGTRLHEGQLGEQLGVSRTPLREAIKYLASEGLVELVPSRGAVVKRFSAKDVRDMLTVLQTLEELAGRLACETATDAEIAEVRALHDEMVRRYEAGDRMQYYKLNQEIHTAIARLSRNAALADMHAMLQTRLKRIRFIGHEGPEKWAAAVAEHQEMIAALEARDKVTLSEVLGRHLTKAWERVREAV</sequence>
<dbReference type="SMART" id="SM00345">
    <property type="entry name" value="HTH_GNTR"/>
    <property type="match status" value="1"/>
</dbReference>
<evidence type="ECO:0000256" key="1">
    <source>
        <dbReference type="ARBA" id="ARBA00023015"/>
    </source>
</evidence>
<dbReference type="InterPro" id="IPR036388">
    <property type="entry name" value="WH-like_DNA-bd_sf"/>
</dbReference>
<protein>
    <submittedName>
        <fullName evidence="5">Transcriptional regulator, GntR family</fullName>
    </submittedName>
</protein>
<dbReference type="InterPro" id="IPR036390">
    <property type="entry name" value="WH_DNA-bd_sf"/>
</dbReference>
<dbReference type="EMBL" id="CABFNB010000120">
    <property type="protein sequence ID" value="VTZ63759.1"/>
    <property type="molecule type" value="Genomic_DNA"/>
</dbReference>
<dbReference type="GO" id="GO:0003677">
    <property type="term" value="F:DNA binding"/>
    <property type="evidence" value="ECO:0007669"/>
    <property type="project" value="UniProtKB-KW"/>
</dbReference>
<feature type="domain" description="HTH gntR-type" evidence="4">
    <location>
        <begin position="47"/>
        <end position="114"/>
    </location>
</feature>
<dbReference type="InterPro" id="IPR011711">
    <property type="entry name" value="GntR_C"/>
</dbReference>
<evidence type="ECO:0000259" key="4">
    <source>
        <dbReference type="PROSITE" id="PS50949"/>
    </source>
</evidence>
<dbReference type="Proteomes" id="UP000507954">
    <property type="component" value="Unassembled WGS sequence"/>
</dbReference>
<dbReference type="Pfam" id="PF00392">
    <property type="entry name" value="GntR"/>
    <property type="match status" value="1"/>
</dbReference>
<name>A0A508X1Z6_9HYPH</name>
<dbReference type="PROSITE" id="PS50949">
    <property type="entry name" value="HTH_GNTR"/>
    <property type="match status" value="1"/>
</dbReference>
<accession>A0A508X1Z6</accession>
<dbReference type="CDD" id="cd07377">
    <property type="entry name" value="WHTH_GntR"/>
    <property type="match status" value="1"/>
</dbReference>
<keyword evidence="1" id="KW-0805">Transcription regulation</keyword>
<dbReference type="Pfam" id="PF07729">
    <property type="entry name" value="FCD"/>
    <property type="match status" value="1"/>
</dbReference>
<dbReference type="Gene3D" id="1.20.120.530">
    <property type="entry name" value="GntR ligand-binding domain-like"/>
    <property type="match status" value="1"/>
</dbReference>
<dbReference type="SUPFAM" id="SSF46785">
    <property type="entry name" value="Winged helix' DNA-binding domain"/>
    <property type="match status" value="1"/>
</dbReference>
<dbReference type="PRINTS" id="PR00035">
    <property type="entry name" value="HTHGNTR"/>
</dbReference>
<dbReference type="Gene3D" id="1.10.10.10">
    <property type="entry name" value="Winged helix-like DNA-binding domain superfamily/Winged helix DNA-binding domain"/>
    <property type="match status" value="1"/>
</dbReference>
<dbReference type="SMART" id="SM00895">
    <property type="entry name" value="FCD"/>
    <property type="match status" value="1"/>
</dbReference>
<dbReference type="AlphaFoldDB" id="A0A508X1Z6"/>
<evidence type="ECO:0000256" key="2">
    <source>
        <dbReference type="ARBA" id="ARBA00023125"/>
    </source>
</evidence>
<dbReference type="InterPro" id="IPR000524">
    <property type="entry name" value="Tscrpt_reg_HTH_GntR"/>
</dbReference>
<dbReference type="GO" id="GO:0003700">
    <property type="term" value="F:DNA-binding transcription factor activity"/>
    <property type="evidence" value="ECO:0007669"/>
    <property type="project" value="InterPro"/>
</dbReference>
<gene>
    <name evidence="5" type="ORF">EMEDMD4_520053</name>
</gene>
<dbReference type="PANTHER" id="PTHR43537">
    <property type="entry name" value="TRANSCRIPTIONAL REGULATOR, GNTR FAMILY"/>
    <property type="match status" value="1"/>
</dbReference>
<keyword evidence="2" id="KW-0238">DNA-binding</keyword>
<dbReference type="PANTHER" id="PTHR43537:SF50">
    <property type="entry name" value="TRANSCRIPTIONAL REGULATORY PROTEIN"/>
    <property type="match status" value="1"/>
</dbReference>
<proteinExistence type="predicted"/>
<reference evidence="5" key="1">
    <citation type="submission" date="2019-06" db="EMBL/GenBank/DDBJ databases">
        <authorList>
            <person name="Le Quere A."/>
            <person name="Colella S."/>
        </authorList>
    </citation>
    <scope>NUCLEOTIDE SEQUENCE</scope>
    <source>
        <strain evidence="5">EmedicaeMD41</strain>
    </source>
</reference>
<organism evidence="5">
    <name type="scientific">Sinorhizobium medicae</name>
    <dbReference type="NCBI Taxonomy" id="110321"/>
    <lineage>
        <taxon>Bacteria</taxon>
        <taxon>Pseudomonadati</taxon>
        <taxon>Pseudomonadota</taxon>
        <taxon>Alphaproteobacteria</taxon>
        <taxon>Hyphomicrobiales</taxon>
        <taxon>Rhizobiaceae</taxon>
        <taxon>Sinorhizobium/Ensifer group</taxon>
        <taxon>Sinorhizobium</taxon>
    </lineage>
</organism>
<dbReference type="InterPro" id="IPR008920">
    <property type="entry name" value="TF_FadR/GntR_C"/>
</dbReference>